<feature type="compositionally biased region" description="Basic and acidic residues" evidence="4">
    <location>
        <begin position="836"/>
        <end position="863"/>
    </location>
</feature>
<feature type="compositionally biased region" description="Basic and acidic residues" evidence="4">
    <location>
        <begin position="348"/>
        <end position="370"/>
    </location>
</feature>
<evidence type="ECO:0000256" key="1">
    <source>
        <dbReference type="ARBA" id="ARBA00004123"/>
    </source>
</evidence>
<evidence type="ECO:0000256" key="3">
    <source>
        <dbReference type="PROSITE-ProRule" id="PRU00475"/>
    </source>
</evidence>
<dbReference type="GO" id="GO:0031509">
    <property type="term" value="P:subtelomeric heterochromatin formation"/>
    <property type="evidence" value="ECO:0007669"/>
    <property type="project" value="TreeGrafter"/>
</dbReference>
<evidence type="ECO:0008006" key="9">
    <source>
        <dbReference type="Google" id="ProtNLM"/>
    </source>
</evidence>
<dbReference type="InterPro" id="IPR018501">
    <property type="entry name" value="DDT_dom"/>
</dbReference>
<dbReference type="EMBL" id="KZ819637">
    <property type="protein sequence ID" value="PWN89419.1"/>
    <property type="molecule type" value="Genomic_DNA"/>
</dbReference>
<feature type="region of interest" description="Disordered" evidence="4">
    <location>
        <begin position="388"/>
        <end position="411"/>
    </location>
</feature>
<dbReference type="PANTHER" id="PTHR32075">
    <property type="entry name" value="ISWI CHROMATIN-REMODELING COMPLEX SUBUNIT YPL216W-RELATED"/>
    <property type="match status" value="1"/>
</dbReference>
<gene>
    <name evidence="7" type="ORF">FA10DRAFT_280444</name>
</gene>
<dbReference type="PROSITE" id="PS50827">
    <property type="entry name" value="DDT"/>
    <property type="match status" value="1"/>
</dbReference>
<dbReference type="AlphaFoldDB" id="A0A316YJM4"/>
<feature type="compositionally biased region" description="Acidic residues" evidence="4">
    <location>
        <begin position="766"/>
        <end position="802"/>
    </location>
</feature>
<feature type="compositionally biased region" description="Low complexity" evidence="4">
    <location>
        <begin position="502"/>
        <end position="514"/>
    </location>
</feature>
<feature type="region of interest" description="Disordered" evidence="4">
    <location>
        <begin position="170"/>
        <end position="190"/>
    </location>
</feature>
<dbReference type="GO" id="GO:0005634">
    <property type="term" value="C:nucleus"/>
    <property type="evidence" value="ECO:0007669"/>
    <property type="project" value="UniProtKB-SubCell"/>
</dbReference>
<evidence type="ECO:0000256" key="4">
    <source>
        <dbReference type="SAM" id="MobiDB-lite"/>
    </source>
</evidence>
<proteinExistence type="predicted"/>
<keyword evidence="2 3" id="KW-0539">Nucleus</keyword>
<organism evidence="7 8">
    <name type="scientific">Acaromyces ingoldii</name>
    <dbReference type="NCBI Taxonomy" id="215250"/>
    <lineage>
        <taxon>Eukaryota</taxon>
        <taxon>Fungi</taxon>
        <taxon>Dikarya</taxon>
        <taxon>Basidiomycota</taxon>
        <taxon>Ustilaginomycotina</taxon>
        <taxon>Exobasidiomycetes</taxon>
        <taxon>Exobasidiales</taxon>
        <taxon>Cryptobasidiaceae</taxon>
        <taxon>Acaromyces</taxon>
    </lineage>
</organism>
<reference evidence="7 8" key="1">
    <citation type="journal article" date="2018" name="Mol. Biol. Evol.">
        <title>Broad Genomic Sampling Reveals a Smut Pathogenic Ancestry of the Fungal Clade Ustilaginomycotina.</title>
        <authorList>
            <person name="Kijpornyongpan T."/>
            <person name="Mondo S.J."/>
            <person name="Barry K."/>
            <person name="Sandor L."/>
            <person name="Lee J."/>
            <person name="Lipzen A."/>
            <person name="Pangilinan J."/>
            <person name="LaButti K."/>
            <person name="Hainaut M."/>
            <person name="Henrissat B."/>
            <person name="Grigoriev I.V."/>
            <person name="Spatafora J.W."/>
            <person name="Aime M.C."/>
        </authorList>
    </citation>
    <scope>NUCLEOTIDE SEQUENCE [LARGE SCALE GENOMIC DNA]</scope>
    <source>
        <strain evidence="7 8">MCA 4198</strain>
    </source>
</reference>
<dbReference type="GO" id="GO:0000781">
    <property type="term" value="C:chromosome, telomeric region"/>
    <property type="evidence" value="ECO:0007669"/>
    <property type="project" value="GOC"/>
</dbReference>
<sequence length="1071" mass="122078">MPLLKRKPVELVPPPKEQDYDAETAVFYLEATGEIFTEYEDYSQRLSFYRQHIFQCELSGKINMTYFEAVRSEQQQSAAVHKQFPEALKGPILRSVQFFVTGRLDNLVDLVFDRFKNRFFPNEKLIVDIGGDKWLARVKGVFPHRSLIKHHNEAEAQARQMDAEASKVKKEATKMEVDDGDSTSELSDLPEEKVEVPIEEIIHRIGTDLNVDIKDANSIDNPNDYIYTIQLEDLNQSGDFSSTLMERKADALSRDRLSFSKTILKKYIKECVVRDASIGSPWIVRQVLAKRYGIPLTPSDAVVRKNELIKEGKLSKRRKITDDDNEEGLTKSGKKRRKAKVPGDAESEEAKAKAQKEKEEEEEKRRAEEKRKRNIKFPIEDLQLDPISDRELKARGKDQEELPRRRERPIPSKELSVPAEIFEPLMNSYHFLQACGKPLALSPFTLDDFEAALRHTTSDPPCALIAEVHAALINVIVRDGSPKRESPSPPATGIATRNNHHAAASSSKAAAVSKLEFDSDDNESGEEDESEAEADELDSRASSVADSTGESEPPEAAVPEADMNENDVFAAARKYGRSWDKRSLKPDNFREGWEYSLCGALSKRGEPERFPRLVAILSHLTGIVQRSEKDEGGHYVADSYSTPVQRYPTLAFDDKIRILIFLCDQAVMTKPIKRFFDDCEVALTELRKERVELSRARKKLFEERTIFEEGQKKEEDEEEGDASKQDGEEAKESDETGSEATPAKRTKATNGSAKKAAAAQSNGADNSDEADEEDELQSSADEDDEEDEDHVDDDDDDDDDAESDRSRSQARSSRATTREASSDEMPSRRNFGSRQEALREKAMQREAEEAQRAADRLKAKEEQRLRMAENKQIATERRRLDEEEIRILRREEAIDREFRKYSQAPRLLPLGKDRFHDRYWWFDGVGAASLLGPGGAVTYSTGRLYVQGVNAEEWAVVCASHERGTRHLNDRRKKEHQEEGMLKSDEWAVFTEPEQIDELTAWLRAKGNRENALRIQLARFRPYLQPGMRRRLHDLAGGWRDNFETRRSARAKTEASNAMRLPYMMYRNTKQ</sequence>
<feature type="region of interest" description="Disordered" evidence="4">
    <location>
        <begin position="709"/>
        <end position="863"/>
    </location>
</feature>
<dbReference type="SMART" id="SM00571">
    <property type="entry name" value="DDT"/>
    <property type="match status" value="1"/>
</dbReference>
<dbReference type="PANTHER" id="PTHR32075:SF6">
    <property type="entry name" value="ISWI CHROMATIN-REMODELING COMPLEX SUBUNIT YPL216W-RELATED"/>
    <property type="match status" value="1"/>
</dbReference>
<feature type="compositionally biased region" description="Basic and acidic residues" evidence="4">
    <location>
        <begin position="816"/>
        <end position="827"/>
    </location>
</feature>
<dbReference type="InParanoid" id="A0A316YJM4"/>
<dbReference type="RefSeq" id="XP_025376617.1">
    <property type="nucleotide sequence ID" value="XM_025523616.1"/>
</dbReference>
<name>A0A316YJM4_9BASI</name>
<feature type="compositionally biased region" description="Basic and acidic residues" evidence="4">
    <location>
        <begin position="721"/>
        <end position="734"/>
    </location>
</feature>
<feature type="domain" description="WAC" evidence="6">
    <location>
        <begin position="24"/>
        <end position="133"/>
    </location>
</feature>
<evidence type="ECO:0000313" key="8">
    <source>
        <dbReference type="Proteomes" id="UP000245768"/>
    </source>
</evidence>
<feature type="domain" description="DDT" evidence="5">
    <location>
        <begin position="419"/>
        <end position="482"/>
    </location>
</feature>
<dbReference type="STRING" id="215250.A0A316YJM4"/>
<evidence type="ECO:0000259" key="6">
    <source>
        <dbReference type="PROSITE" id="PS51136"/>
    </source>
</evidence>
<feature type="compositionally biased region" description="Acidic residues" evidence="4">
    <location>
        <begin position="518"/>
        <end position="536"/>
    </location>
</feature>
<evidence type="ECO:0000313" key="7">
    <source>
        <dbReference type="EMBL" id="PWN89419.1"/>
    </source>
</evidence>
<accession>A0A316YJM4</accession>
<dbReference type="InterPro" id="IPR013136">
    <property type="entry name" value="WSTF_Acf1_Cbp146"/>
</dbReference>
<feature type="region of interest" description="Disordered" evidence="4">
    <location>
        <begin position="318"/>
        <end position="370"/>
    </location>
</feature>
<feature type="compositionally biased region" description="Low complexity" evidence="4">
    <location>
        <begin position="748"/>
        <end position="765"/>
    </location>
</feature>
<dbReference type="OrthoDB" id="332390at2759"/>
<keyword evidence="8" id="KW-1185">Reference proteome</keyword>
<dbReference type="Pfam" id="PF15613">
    <property type="entry name" value="WSD"/>
    <property type="match status" value="1"/>
</dbReference>
<protein>
    <recommendedName>
        <fullName evidence="9">WAC domain-containing protein</fullName>
    </recommendedName>
</protein>
<dbReference type="GO" id="GO:0000785">
    <property type="term" value="C:chromatin"/>
    <property type="evidence" value="ECO:0007669"/>
    <property type="project" value="UniProtKB-ARBA"/>
</dbReference>
<dbReference type="PROSITE" id="PS51136">
    <property type="entry name" value="WAC"/>
    <property type="match status" value="1"/>
</dbReference>
<feature type="region of interest" description="Disordered" evidence="4">
    <location>
        <begin position="480"/>
        <end position="565"/>
    </location>
</feature>
<dbReference type="GeneID" id="37045532"/>
<dbReference type="InterPro" id="IPR028941">
    <property type="entry name" value="WHIM2_dom"/>
</dbReference>
<dbReference type="Pfam" id="PF02791">
    <property type="entry name" value="DDT"/>
    <property type="match status" value="1"/>
</dbReference>
<comment type="subcellular location">
    <subcellularLocation>
        <location evidence="1 3">Nucleus</location>
    </subcellularLocation>
</comment>
<evidence type="ECO:0000259" key="5">
    <source>
        <dbReference type="PROSITE" id="PS50827"/>
    </source>
</evidence>
<dbReference type="Pfam" id="PF10537">
    <property type="entry name" value="WAC_Acf1_DNA_bd"/>
    <property type="match status" value="1"/>
</dbReference>
<dbReference type="Proteomes" id="UP000245768">
    <property type="component" value="Unassembled WGS sequence"/>
</dbReference>
<evidence type="ECO:0000256" key="2">
    <source>
        <dbReference type="ARBA" id="ARBA00023242"/>
    </source>
</evidence>